<gene>
    <name evidence="1" type="ORF">KYC_24737</name>
</gene>
<accession>H0FDT7</accession>
<name>H0FDT7_9BURK</name>
<dbReference type="RefSeq" id="WP_008167468.1">
    <property type="nucleotide sequence ID" value="NZ_AGUF01000077.1"/>
</dbReference>
<dbReference type="AlphaFoldDB" id="H0FDT7"/>
<organism evidence="1 2">
    <name type="scientific">Achromobacter arsenitoxydans SY8</name>
    <dbReference type="NCBI Taxonomy" id="477184"/>
    <lineage>
        <taxon>Bacteria</taxon>
        <taxon>Pseudomonadati</taxon>
        <taxon>Pseudomonadota</taxon>
        <taxon>Betaproteobacteria</taxon>
        <taxon>Burkholderiales</taxon>
        <taxon>Alcaligenaceae</taxon>
        <taxon>Achromobacter</taxon>
    </lineage>
</organism>
<sequence length="225" mass="23275">YMTQVVVTMKLGEYYTLMCKQITEDRNKLVAAIEQATGKAHRQVRSVLTGGVLSLALSDPKLAEQAVDVVLWVEGTASDLRQRFGNLAQDAGAVIGDATHRAGVALGELRVLAGTLEPGARKALAGLQLSAYQAAELAQSSLRGARSAASIARGALGSAELLLAVGATYLLSQSLRTTIDTVDQTLGAKHEEAVLALYSASIGVLGGSIEVVGLTMKGGATKAKA</sequence>
<dbReference type="EMBL" id="AGUF01000077">
    <property type="protein sequence ID" value="EHK63555.1"/>
    <property type="molecule type" value="Genomic_DNA"/>
</dbReference>
<evidence type="ECO:0000313" key="2">
    <source>
        <dbReference type="Proteomes" id="UP000003113"/>
    </source>
</evidence>
<reference evidence="1 2" key="1">
    <citation type="journal article" date="2012" name="J. Bacteriol.">
        <title>Genome sequence of the highly efficient arsenite-oxidizing bacterium Achromobacter arsenitoxydans SY8.</title>
        <authorList>
            <person name="Li X."/>
            <person name="Hu Y."/>
            <person name="Gong J."/>
            <person name="Lin Y."/>
            <person name="Johnstone L."/>
            <person name="Rensing C."/>
            <person name="Wang G."/>
        </authorList>
    </citation>
    <scope>NUCLEOTIDE SEQUENCE [LARGE SCALE GENOMIC DNA]</scope>
    <source>
        <strain evidence="1 2">SY8</strain>
    </source>
</reference>
<dbReference type="Proteomes" id="UP000003113">
    <property type="component" value="Unassembled WGS sequence"/>
</dbReference>
<feature type="non-terminal residue" evidence="1">
    <location>
        <position position="1"/>
    </location>
</feature>
<keyword evidence="2" id="KW-1185">Reference proteome</keyword>
<protein>
    <submittedName>
        <fullName evidence="1">Uncharacterized protein</fullName>
    </submittedName>
</protein>
<feature type="non-terminal residue" evidence="1">
    <location>
        <position position="225"/>
    </location>
</feature>
<comment type="caution">
    <text evidence="1">The sequence shown here is derived from an EMBL/GenBank/DDBJ whole genome shotgun (WGS) entry which is preliminary data.</text>
</comment>
<proteinExistence type="predicted"/>
<evidence type="ECO:0000313" key="1">
    <source>
        <dbReference type="EMBL" id="EHK63555.1"/>
    </source>
</evidence>